<proteinExistence type="predicted"/>
<dbReference type="Proteomes" id="UP001549184">
    <property type="component" value="Unassembled WGS sequence"/>
</dbReference>
<dbReference type="PANTHER" id="PTHR47515:SF2">
    <property type="entry name" value="INTEGRASE CORE DOMAIN PROTEIN"/>
    <property type="match status" value="1"/>
</dbReference>
<gene>
    <name evidence="1" type="ORF">ABIC75_004661</name>
</gene>
<protein>
    <submittedName>
        <fullName evidence="1">Transposase InsO family protein</fullName>
    </submittedName>
</protein>
<evidence type="ECO:0000313" key="2">
    <source>
        <dbReference type="Proteomes" id="UP001549184"/>
    </source>
</evidence>
<evidence type="ECO:0000313" key="1">
    <source>
        <dbReference type="EMBL" id="MET3654910.1"/>
    </source>
</evidence>
<keyword evidence="2" id="KW-1185">Reference proteome</keyword>
<organism evidence="1 2">
    <name type="scientific">Dyella japonica</name>
    <dbReference type="NCBI Taxonomy" id="231455"/>
    <lineage>
        <taxon>Bacteria</taxon>
        <taxon>Pseudomonadati</taxon>
        <taxon>Pseudomonadota</taxon>
        <taxon>Gammaproteobacteria</taxon>
        <taxon>Lysobacterales</taxon>
        <taxon>Rhodanobacteraceae</taxon>
        <taxon>Dyella</taxon>
    </lineage>
</organism>
<sequence>MSQHGWSERRACMAIGLSRSTVCYRRRPDRDDEVIALLAERFPERGFDKPFPLIRCRGLVWNHKRVWRVYCLMQLNRRRRGKKRMPNRHPLPLVAGEHINGSWSIDFMSDALWDGRRFRTFNVIDDFSREALAIDEPAGDSRHPHAGAHRGVTRLSGLVAPGQRTNCVVKRDVRANDAKTP</sequence>
<comment type="caution">
    <text evidence="1">The sequence shown here is derived from an EMBL/GenBank/DDBJ whole genome shotgun (WGS) entry which is preliminary data.</text>
</comment>
<dbReference type="EMBL" id="JBEPMU010000021">
    <property type="protein sequence ID" value="MET3654910.1"/>
    <property type="molecule type" value="Genomic_DNA"/>
</dbReference>
<dbReference type="InterPro" id="IPR012337">
    <property type="entry name" value="RNaseH-like_sf"/>
</dbReference>
<name>A0ABV2K2S6_9GAMM</name>
<reference evidence="1 2" key="1">
    <citation type="submission" date="2024-06" db="EMBL/GenBank/DDBJ databases">
        <title>Sorghum-associated microbial communities from plants grown in Nebraska, USA.</title>
        <authorList>
            <person name="Schachtman D."/>
        </authorList>
    </citation>
    <scope>NUCLEOTIDE SEQUENCE [LARGE SCALE GENOMIC DNA]</scope>
    <source>
        <strain evidence="1 2">1073</strain>
    </source>
</reference>
<dbReference type="PANTHER" id="PTHR47515">
    <property type="entry name" value="LOW CALCIUM RESPONSE LOCUS PROTEIN T"/>
    <property type="match status" value="1"/>
</dbReference>
<dbReference type="SUPFAM" id="SSF53098">
    <property type="entry name" value="Ribonuclease H-like"/>
    <property type="match status" value="1"/>
</dbReference>
<accession>A0ABV2K2S6</accession>